<keyword evidence="3" id="KW-1185">Reference proteome</keyword>
<dbReference type="RefSeq" id="WP_371842922.1">
    <property type="nucleotide sequence ID" value="NZ_JBGMEL010000004.1"/>
</dbReference>
<protein>
    <submittedName>
        <fullName evidence="2">MBL fold metallo-hydrolase</fullName>
    </submittedName>
</protein>
<dbReference type="InterPro" id="IPR036866">
    <property type="entry name" value="RibonucZ/Hydroxyglut_hydro"/>
</dbReference>
<feature type="domain" description="Metallo-beta-lactamase" evidence="1">
    <location>
        <begin position="12"/>
        <end position="35"/>
    </location>
</feature>
<reference evidence="2 3" key="1">
    <citation type="submission" date="2024-08" db="EMBL/GenBank/DDBJ databases">
        <authorList>
            <person name="Ishaq N."/>
        </authorList>
    </citation>
    <scope>NUCLEOTIDE SEQUENCE [LARGE SCALE GENOMIC DNA]</scope>
    <source>
        <strain evidence="2 3">JCM 30400</strain>
    </source>
</reference>
<name>A0ABV4NLI5_9GAMM</name>
<comment type="caution">
    <text evidence="2">The sequence shown here is derived from an EMBL/GenBank/DDBJ whole genome shotgun (WGS) entry which is preliminary data.</text>
</comment>
<evidence type="ECO:0000313" key="3">
    <source>
        <dbReference type="Proteomes" id="UP001569414"/>
    </source>
</evidence>
<organism evidence="2 3">
    <name type="scientific">Microbulbifer echini</name>
    <dbReference type="NCBI Taxonomy" id="1529067"/>
    <lineage>
        <taxon>Bacteria</taxon>
        <taxon>Pseudomonadati</taxon>
        <taxon>Pseudomonadota</taxon>
        <taxon>Gammaproteobacteria</taxon>
        <taxon>Cellvibrionales</taxon>
        <taxon>Microbulbiferaceae</taxon>
        <taxon>Microbulbifer</taxon>
    </lineage>
</organism>
<dbReference type="Gene3D" id="3.60.15.10">
    <property type="entry name" value="Ribonuclease Z/Hydroxyacylglutathione hydrolase-like"/>
    <property type="match status" value="1"/>
</dbReference>
<proteinExistence type="predicted"/>
<dbReference type="Proteomes" id="UP001569414">
    <property type="component" value="Unassembled WGS sequence"/>
</dbReference>
<accession>A0ABV4NLI5</accession>
<sequence>MEISRPKGLTFKALDLIVITHAHSDHAGSAGKLQKILCGTGRSPQWRFGLILTGKPMTYCPTGWFGWLFF</sequence>
<dbReference type="EMBL" id="JBGMEL010000004">
    <property type="protein sequence ID" value="MFA0790049.1"/>
    <property type="molecule type" value="Genomic_DNA"/>
</dbReference>
<evidence type="ECO:0000313" key="2">
    <source>
        <dbReference type="EMBL" id="MFA0790049.1"/>
    </source>
</evidence>
<evidence type="ECO:0000259" key="1">
    <source>
        <dbReference type="Pfam" id="PF00753"/>
    </source>
</evidence>
<gene>
    <name evidence="2" type="ORF">ACCI51_05780</name>
</gene>
<dbReference type="Pfam" id="PF00753">
    <property type="entry name" value="Lactamase_B"/>
    <property type="match status" value="1"/>
</dbReference>
<dbReference type="SUPFAM" id="SSF56281">
    <property type="entry name" value="Metallo-hydrolase/oxidoreductase"/>
    <property type="match status" value="1"/>
</dbReference>
<dbReference type="InterPro" id="IPR001279">
    <property type="entry name" value="Metallo-B-lactamas"/>
</dbReference>